<reference evidence="1" key="1">
    <citation type="journal article" date="2019" name="Sci. Rep.">
        <title>Draft genome of Tanacetum cinerariifolium, the natural source of mosquito coil.</title>
        <authorList>
            <person name="Yamashiro T."/>
            <person name="Shiraishi A."/>
            <person name="Satake H."/>
            <person name="Nakayama K."/>
        </authorList>
    </citation>
    <scope>NUCLEOTIDE SEQUENCE</scope>
</reference>
<organism evidence="1">
    <name type="scientific">Tanacetum cinerariifolium</name>
    <name type="common">Dalmatian daisy</name>
    <name type="synonym">Chrysanthemum cinerariifolium</name>
    <dbReference type="NCBI Taxonomy" id="118510"/>
    <lineage>
        <taxon>Eukaryota</taxon>
        <taxon>Viridiplantae</taxon>
        <taxon>Streptophyta</taxon>
        <taxon>Embryophyta</taxon>
        <taxon>Tracheophyta</taxon>
        <taxon>Spermatophyta</taxon>
        <taxon>Magnoliopsida</taxon>
        <taxon>eudicotyledons</taxon>
        <taxon>Gunneridae</taxon>
        <taxon>Pentapetalae</taxon>
        <taxon>asterids</taxon>
        <taxon>campanulids</taxon>
        <taxon>Asterales</taxon>
        <taxon>Asteraceae</taxon>
        <taxon>Asteroideae</taxon>
        <taxon>Anthemideae</taxon>
        <taxon>Anthemidinae</taxon>
        <taxon>Tanacetum</taxon>
    </lineage>
</organism>
<evidence type="ECO:0000313" key="1">
    <source>
        <dbReference type="EMBL" id="GFA34948.1"/>
    </source>
</evidence>
<comment type="caution">
    <text evidence="1">The sequence shown here is derived from an EMBL/GenBank/DDBJ whole genome shotgun (WGS) entry which is preliminary data.</text>
</comment>
<name>A0A699JH34_TANCI</name>
<gene>
    <name evidence="1" type="ORF">Tci_606920</name>
</gene>
<dbReference type="EMBL" id="BKCJ010408902">
    <property type="protein sequence ID" value="GFA34948.1"/>
    <property type="molecule type" value="Genomic_DNA"/>
</dbReference>
<proteinExistence type="predicted"/>
<protein>
    <submittedName>
        <fullName evidence="1">Uncharacterized protein</fullName>
    </submittedName>
</protein>
<sequence>MLHLGMSGCTPIHSLLHILGFPLLSSSMKFSNIFKFIYQGSTFLVVPSSPLLSSCAKLMVVSPLSTSFEGSSICVELYLGRHPTSVCVFPDPILFLASLKPSWECGQQRHAIMAGGKANEEPVTQPVEVIAYYGESPKPEWFVVYPGSVAARIKDRKCKTRGGSSRPPVKRKLAPGSPRWLLELSAIVSDVPVVFVKIAELRHVLRSSASQHTRRLLESSGYLFCGEDLFELLDRLESNP</sequence>
<accession>A0A699JH34</accession>
<dbReference type="AlphaFoldDB" id="A0A699JH34"/>